<protein>
    <recommendedName>
        <fullName evidence="3">histidine kinase</fullName>
        <ecNumber evidence="3">2.7.13.3</ecNumber>
    </recommendedName>
</protein>
<dbReference type="InterPro" id="IPR003594">
    <property type="entry name" value="HATPase_dom"/>
</dbReference>
<dbReference type="Gene3D" id="1.10.287.130">
    <property type="match status" value="1"/>
</dbReference>
<dbReference type="Gene3D" id="3.40.50.2300">
    <property type="match status" value="1"/>
</dbReference>
<organism evidence="17 18">
    <name type="scientific">SAR86 cluster bacterium</name>
    <dbReference type="NCBI Taxonomy" id="2030880"/>
    <lineage>
        <taxon>Bacteria</taxon>
        <taxon>Pseudomonadati</taxon>
        <taxon>Pseudomonadota</taxon>
        <taxon>Gammaproteobacteria</taxon>
        <taxon>SAR86 cluster</taxon>
    </lineage>
</organism>
<feature type="domain" description="Response regulatory" evidence="16">
    <location>
        <begin position="428"/>
        <end position="545"/>
    </location>
</feature>
<keyword evidence="12 14" id="KW-0472">Membrane</keyword>
<evidence type="ECO:0000256" key="14">
    <source>
        <dbReference type="SAM" id="Phobius"/>
    </source>
</evidence>
<dbReference type="SMART" id="SM00387">
    <property type="entry name" value="HATPase_c"/>
    <property type="match status" value="1"/>
</dbReference>
<gene>
    <name evidence="17" type="ORF">COA96_14550</name>
</gene>
<dbReference type="PRINTS" id="PR00344">
    <property type="entry name" value="BCTRLSENSOR"/>
</dbReference>
<keyword evidence="5" id="KW-0808">Transferase</keyword>
<reference evidence="18" key="1">
    <citation type="submission" date="2017-08" db="EMBL/GenBank/DDBJ databases">
        <title>A dynamic microbial community with high functional redundancy inhabits the cold, oxic subseafloor aquifer.</title>
        <authorList>
            <person name="Tully B.J."/>
            <person name="Wheat C.G."/>
            <person name="Glazer B.T."/>
            <person name="Huber J.A."/>
        </authorList>
    </citation>
    <scope>NUCLEOTIDE SEQUENCE [LARGE SCALE GENOMIC DNA]</scope>
</reference>
<dbReference type="SUPFAM" id="SSF47384">
    <property type="entry name" value="Homodimeric domain of signal transducing histidine kinase"/>
    <property type="match status" value="1"/>
</dbReference>
<comment type="catalytic activity">
    <reaction evidence="1">
        <text>ATP + protein L-histidine = ADP + protein N-phospho-L-histidine.</text>
        <dbReference type="EC" id="2.7.13.3"/>
    </reaction>
</comment>
<dbReference type="InterPro" id="IPR001789">
    <property type="entry name" value="Sig_transdc_resp-reg_receiver"/>
</dbReference>
<dbReference type="InterPro" id="IPR004358">
    <property type="entry name" value="Sig_transdc_His_kin-like_C"/>
</dbReference>
<dbReference type="PROSITE" id="PS50110">
    <property type="entry name" value="RESPONSE_REGULATORY"/>
    <property type="match status" value="1"/>
</dbReference>
<dbReference type="InterPro" id="IPR005467">
    <property type="entry name" value="His_kinase_dom"/>
</dbReference>
<dbReference type="Pfam" id="PF02518">
    <property type="entry name" value="HATPase_c"/>
    <property type="match status" value="1"/>
</dbReference>
<dbReference type="SUPFAM" id="SSF52172">
    <property type="entry name" value="CheY-like"/>
    <property type="match status" value="1"/>
</dbReference>
<evidence type="ECO:0000256" key="10">
    <source>
        <dbReference type="ARBA" id="ARBA00022989"/>
    </source>
</evidence>
<dbReference type="PANTHER" id="PTHR45339:SF1">
    <property type="entry name" value="HYBRID SIGNAL TRANSDUCTION HISTIDINE KINASE J"/>
    <property type="match status" value="1"/>
</dbReference>
<feature type="modified residue" description="4-aspartylphosphate" evidence="13">
    <location>
        <position position="477"/>
    </location>
</feature>
<evidence type="ECO:0000256" key="12">
    <source>
        <dbReference type="ARBA" id="ARBA00023136"/>
    </source>
</evidence>
<dbReference type="GO" id="GO:0000155">
    <property type="term" value="F:phosphorelay sensor kinase activity"/>
    <property type="evidence" value="ECO:0007669"/>
    <property type="project" value="InterPro"/>
</dbReference>
<evidence type="ECO:0000256" key="3">
    <source>
        <dbReference type="ARBA" id="ARBA00012438"/>
    </source>
</evidence>
<proteinExistence type="predicted"/>
<dbReference type="InterPro" id="IPR036097">
    <property type="entry name" value="HisK_dim/P_sf"/>
</dbReference>
<evidence type="ECO:0000313" key="17">
    <source>
        <dbReference type="EMBL" id="PCJ22407.1"/>
    </source>
</evidence>
<feature type="domain" description="Histidine kinase" evidence="15">
    <location>
        <begin position="192"/>
        <end position="408"/>
    </location>
</feature>
<keyword evidence="8" id="KW-0418">Kinase</keyword>
<dbReference type="SUPFAM" id="SSF55874">
    <property type="entry name" value="ATPase domain of HSP90 chaperone/DNA topoisomerase II/histidine kinase"/>
    <property type="match status" value="1"/>
</dbReference>
<accession>A0A2A5ASY7</accession>
<dbReference type="Pfam" id="PF00072">
    <property type="entry name" value="Response_reg"/>
    <property type="match status" value="1"/>
</dbReference>
<evidence type="ECO:0000256" key="13">
    <source>
        <dbReference type="PROSITE-ProRule" id="PRU00169"/>
    </source>
</evidence>
<dbReference type="Pfam" id="PF00512">
    <property type="entry name" value="HisKA"/>
    <property type="match status" value="1"/>
</dbReference>
<dbReference type="EMBL" id="NVVJ01000062">
    <property type="protein sequence ID" value="PCJ22407.1"/>
    <property type="molecule type" value="Genomic_DNA"/>
</dbReference>
<evidence type="ECO:0000256" key="6">
    <source>
        <dbReference type="ARBA" id="ARBA00022692"/>
    </source>
</evidence>
<feature type="transmembrane region" description="Helical" evidence="14">
    <location>
        <begin position="89"/>
        <end position="108"/>
    </location>
</feature>
<dbReference type="GO" id="GO:0005524">
    <property type="term" value="F:ATP binding"/>
    <property type="evidence" value="ECO:0007669"/>
    <property type="project" value="UniProtKB-KW"/>
</dbReference>
<dbReference type="FunFam" id="3.30.565.10:FF:000010">
    <property type="entry name" value="Sensor histidine kinase RcsC"/>
    <property type="match status" value="1"/>
</dbReference>
<dbReference type="CDD" id="cd17546">
    <property type="entry name" value="REC_hyHK_CKI1_RcsC-like"/>
    <property type="match status" value="1"/>
</dbReference>
<evidence type="ECO:0000256" key="9">
    <source>
        <dbReference type="ARBA" id="ARBA00022840"/>
    </source>
</evidence>
<evidence type="ECO:0000256" key="1">
    <source>
        <dbReference type="ARBA" id="ARBA00000085"/>
    </source>
</evidence>
<keyword evidence="7" id="KW-0547">Nucleotide-binding</keyword>
<evidence type="ECO:0000256" key="5">
    <source>
        <dbReference type="ARBA" id="ARBA00022679"/>
    </source>
</evidence>
<feature type="transmembrane region" description="Helical" evidence="14">
    <location>
        <begin position="21"/>
        <end position="40"/>
    </location>
</feature>
<evidence type="ECO:0000256" key="8">
    <source>
        <dbReference type="ARBA" id="ARBA00022777"/>
    </source>
</evidence>
<dbReference type="FunFam" id="1.10.287.130:FF:000004">
    <property type="entry name" value="Ethylene receptor 1"/>
    <property type="match status" value="1"/>
</dbReference>
<dbReference type="SMART" id="SM00388">
    <property type="entry name" value="HisKA"/>
    <property type="match status" value="1"/>
</dbReference>
<evidence type="ECO:0000256" key="7">
    <source>
        <dbReference type="ARBA" id="ARBA00022741"/>
    </source>
</evidence>
<dbReference type="AlphaFoldDB" id="A0A2A5ASY7"/>
<name>A0A2A5ASY7_9GAMM</name>
<dbReference type="Proteomes" id="UP000218327">
    <property type="component" value="Unassembled WGS sequence"/>
</dbReference>
<comment type="subcellular location">
    <subcellularLocation>
        <location evidence="2">Membrane</location>
    </subcellularLocation>
</comment>
<evidence type="ECO:0000313" key="18">
    <source>
        <dbReference type="Proteomes" id="UP000218327"/>
    </source>
</evidence>
<keyword evidence="4 13" id="KW-0597">Phosphoprotein</keyword>
<sequence length="553" mass="60470">MPITIGLIVSNYFTEGERDNIYIALATVVVFFSLYLQAYFNRQILASQLPLFTFWVVICIAMLTVGVSGNTWAWLLCLPAIASLVAGKITGVIWAIISGITLWVFAYMQYIGTEFAFANTAESTQPLTLAFEASLVLLMLSTAIFVFRGGQSAAEEKLSATVKQLEKEVHDRTLAENEARQSEQAKASFLAAMSHELRTPLNGVIGASQLLQDGDLPSKKKELIDVVLQSSETLLELINNVMDLSRLDSNTIELEKVPVDLRDLFTTTLAPLKFQSTEKSVNFSVIIEDDIPKYVVGDPTRLRQILLNLAGNAVKFTSSGEINIVLDTALERLRLRISDTGIGISKKAQASLFEPYVQADKTTMRKFGGSGLGLTIVKQLVSAMEGKIVVNSVPGRGATFTVFLPMEKTSAPPTKTTNRADIKLPQLAIIVADDNAVNQMVLSRLLEADGHKVVAVSNGKEVIEYLPDHDVDLIMMDLQMPIMDGVTAVRKIRAMRGSRSTIPVIAVTANVIHEDPEDLMASGMTGFLSKPFIREELREALQKAMSPNASALI</sequence>
<dbReference type="InterPro" id="IPR036890">
    <property type="entry name" value="HATPase_C_sf"/>
</dbReference>
<comment type="caution">
    <text evidence="17">The sequence shown here is derived from an EMBL/GenBank/DDBJ whole genome shotgun (WGS) entry which is preliminary data.</text>
</comment>
<dbReference type="CDD" id="cd16922">
    <property type="entry name" value="HATPase_EvgS-ArcB-TorS-like"/>
    <property type="match status" value="1"/>
</dbReference>
<keyword evidence="11" id="KW-0902">Two-component regulatory system</keyword>
<dbReference type="EC" id="2.7.13.3" evidence="3"/>
<dbReference type="SMART" id="SM00448">
    <property type="entry name" value="REC"/>
    <property type="match status" value="1"/>
</dbReference>
<dbReference type="InterPro" id="IPR011006">
    <property type="entry name" value="CheY-like_superfamily"/>
</dbReference>
<dbReference type="InterPro" id="IPR003661">
    <property type="entry name" value="HisK_dim/P_dom"/>
</dbReference>
<keyword evidence="6 14" id="KW-0812">Transmembrane</keyword>
<evidence type="ECO:0000259" key="16">
    <source>
        <dbReference type="PROSITE" id="PS50110"/>
    </source>
</evidence>
<dbReference type="PANTHER" id="PTHR45339">
    <property type="entry name" value="HYBRID SIGNAL TRANSDUCTION HISTIDINE KINASE J"/>
    <property type="match status" value="1"/>
</dbReference>
<dbReference type="Gene3D" id="3.30.565.10">
    <property type="entry name" value="Histidine kinase-like ATPase, C-terminal domain"/>
    <property type="match status" value="1"/>
</dbReference>
<dbReference type="GO" id="GO:0016020">
    <property type="term" value="C:membrane"/>
    <property type="evidence" value="ECO:0007669"/>
    <property type="project" value="UniProtKB-SubCell"/>
</dbReference>
<evidence type="ECO:0000259" key="15">
    <source>
        <dbReference type="PROSITE" id="PS50109"/>
    </source>
</evidence>
<evidence type="ECO:0000256" key="2">
    <source>
        <dbReference type="ARBA" id="ARBA00004370"/>
    </source>
</evidence>
<evidence type="ECO:0000256" key="4">
    <source>
        <dbReference type="ARBA" id="ARBA00022553"/>
    </source>
</evidence>
<evidence type="ECO:0000256" key="11">
    <source>
        <dbReference type="ARBA" id="ARBA00023012"/>
    </source>
</evidence>
<feature type="transmembrane region" description="Helical" evidence="14">
    <location>
        <begin position="52"/>
        <end position="77"/>
    </location>
</feature>
<dbReference type="PROSITE" id="PS50109">
    <property type="entry name" value="HIS_KIN"/>
    <property type="match status" value="1"/>
</dbReference>
<dbReference type="CDD" id="cd00082">
    <property type="entry name" value="HisKA"/>
    <property type="match status" value="1"/>
</dbReference>
<keyword evidence="10 14" id="KW-1133">Transmembrane helix</keyword>
<keyword evidence="9" id="KW-0067">ATP-binding</keyword>